<evidence type="ECO:0000256" key="2">
    <source>
        <dbReference type="ARBA" id="ARBA00013194"/>
    </source>
</evidence>
<feature type="domain" description="PpiC" evidence="7">
    <location>
        <begin position="1"/>
        <end position="85"/>
    </location>
</feature>
<keyword evidence="5 6" id="KW-0413">Isomerase</keyword>
<sequence length="415" mass="48027">NQIVARNKTTIDSAYKALKSGTDFAEVCKQYSVEATRKDKGGSIGKVLAERYKEPFQKILLSAKIGKYSKAFEYGKQWYIIMVTEKEENKIQEFDKMKESIENKLLADKRYTKAREFIKKLEDKQNLVYNDSNIKHIAEIFGTAPGTVVDTEKLTNEDKELVIATSTLGEWKIKDILKLEEERGITIPINNPFSLKGILKRIMLSNQLNSEARRHGLDKKQVIKEEIAYMKYGQLAIKLKSSIEYEPDNKDILEYYTAHKSDYYEKAKADISIITVDSKKEAKDLMKKLTSKNFGSLAKKHSKDNTRYRNGELKNYMSNMRPDLNLNELPMKGKIGKISGPIEGKNKWTIYKINKQYPGRQKSFDDIKGTITYQVKNEKIREMIDEITKSMRSKCEVWQDDQFFSKSSDTTKIEK</sequence>
<keyword evidence="3" id="KW-0732">Signal</keyword>
<dbReference type="Gene3D" id="3.10.50.40">
    <property type="match status" value="2"/>
</dbReference>
<dbReference type="PROSITE" id="PS50198">
    <property type="entry name" value="PPIC_PPIASE_2"/>
    <property type="match status" value="2"/>
</dbReference>
<dbReference type="PANTHER" id="PTHR47245:SF1">
    <property type="entry name" value="FOLDASE PROTEIN PRSA"/>
    <property type="match status" value="1"/>
</dbReference>
<dbReference type="Proteomes" id="UP000271125">
    <property type="component" value="Unassembled WGS sequence"/>
</dbReference>
<comment type="caution">
    <text evidence="8">The sequence shown here is derived from an EMBL/GenBank/DDBJ whole genome shotgun (WGS) entry which is preliminary data.</text>
</comment>
<dbReference type="AlphaFoldDB" id="A0A660SPH4"/>
<organism evidence="8 9">
    <name type="scientific">candidate division TA06 bacterium</name>
    <dbReference type="NCBI Taxonomy" id="2250710"/>
    <lineage>
        <taxon>Bacteria</taxon>
        <taxon>Bacteria division TA06</taxon>
    </lineage>
</organism>
<dbReference type="InterPro" id="IPR046357">
    <property type="entry name" value="PPIase_dom_sf"/>
</dbReference>
<evidence type="ECO:0000256" key="6">
    <source>
        <dbReference type="PROSITE-ProRule" id="PRU00278"/>
    </source>
</evidence>
<dbReference type="PANTHER" id="PTHR47245">
    <property type="entry name" value="PEPTIDYLPROLYL ISOMERASE"/>
    <property type="match status" value="1"/>
</dbReference>
<evidence type="ECO:0000256" key="4">
    <source>
        <dbReference type="ARBA" id="ARBA00023110"/>
    </source>
</evidence>
<reference evidence="8 9" key="1">
    <citation type="submission" date="2018-06" db="EMBL/GenBank/DDBJ databases">
        <title>Extensive metabolic versatility and redundancy in microbially diverse, dynamic hydrothermal sediments.</title>
        <authorList>
            <person name="Dombrowski N."/>
            <person name="Teske A."/>
            <person name="Baker B.J."/>
        </authorList>
    </citation>
    <scope>NUCLEOTIDE SEQUENCE [LARGE SCALE GENOMIC DNA]</scope>
    <source>
        <strain evidence="8">B10_G13</strain>
    </source>
</reference>
<accession>A0A660SPH4</accession>
<proteinExistence type="predicted"/>
<dbReference type="SUPFAM" id="SSF54534">
    <property type="entry name" value="FKBP-like"/>
    <property type="match status" value="2"/>
</dbReference>
<feature type="domain" description="PpiC" evidence="7">
    <location>
        <begin position="247"/>
        <end position="355"/>
    </location>
</feature>
<feature type="non-terminal residue" evidence="8">
    <location>
        <position position="1"/>
    </location>
</feature>
<dbReference type="GO" id="GO:0003755">
    <property type="term" value="F:peptidyl-prolyl cis-trans isomerase activity"/>
    <property type="evidence" value="ECO:0007669"/>
    <property type="project" value="UniProtKB-KW"/>
</dbReference>
<dbReference type="InterPro" id="IPR000297">
    <property type="entry name" value="PPIase_PpiC"/>
</dbReference>
<evidence type="ECO:0000259" key="7">
    <source>
        <dbReference type="PROSITE" id="PS50198"/>
    </source>
</evidence>
<gene>
    <name evidence="8" type="ORF">DRP43_00100</name>
</gene>
<dbReference type="InterPro" id="IPR050245">
    <property type="entry name" value="PrsA_foldase"/>
</dbReference>
<dbReference type="Pfam" id="PF13145">
    <property type="entry name" value="Rotamase_2"/>
    <property type="match status" value="1"/>
</dbReference>
<evidence type="ECO:0000256" key="3">
    <source>
        <dbReference type="ARBA" id="ARBA00022729"/>
    </source>
</evidence>
<evidence type="ECO:0000313" key="8">
    <source>
        <dbReference type="EMBL" id="RKX72659.1"/>
    </source>
</evidence>
<evidence type="ECO:0000313" key="9">
    <source>
        <dbReference type="Proteomes" id="UP000271125"/>
    </source>
</evidence>
<dbReference type="EC" id="5.2.1.8" evidence="2"/>
<dbReference type="Gene3D" id="1.10.4030.10">
    <property type="entry name" value="Porin chaperone SurA, peptide-binding domain"/>
    <property type="match status" value="1"/>
</dbReference>
<protein>
    <recommendedName>
        <fullName evidence="2">peptidylprolyl isomerase</fullName>
        <ecNumber evidence="2">5.2.1.8</ecNumber>
    </recommendedName>
</protein>
<comment type="catalytic activity">
    <reaction evidence="1">
        <text>[protein]-peptidylproline (omega=180) = [protein]-peptidylproline (omega=0)</text>
        <dbReference type="Rhea" id="RHEA:16237"/>
        <dbReference type="Rhea" id="RHEA-COMP:10747"/>
        <dbReference type="Rhea" id="RHEA-COMP:10748"/>
        <dbReference type="ChEBI" id="CHEBI:83833"/>
        <dbReference type="ChEBI" id="CHEBI:83834"/>
        <dbReference type="EC" id="5.2.1.8"/>
    </reaction>
</comment>
<evidence type="ECO:0000256" key="5">
    <source>
        <dbReference type="ARBA" id="ARBA00023235"/>
    </source>
</evidence>
<keyword evidence="4 6" id="KW-0697">Rotamase</keyword>
<dbReference type="Pfam" id="PF13616">
    <property type="entry name" value="Rotamase_3"/>
    <property type="match status" value="1"/>
</dbReference>
<evidence type="ECO:0000256" key="1">
    <source>
        <dbReference type="ARBA" id="ARBA00000971"/>
    </source>
</evidence>
<name>A0A660SPH4_UNCT6</name>
<dbReference type="EMBL" id="QNBD01000003">
    <property type="protein sequence ID" value="RKX72659.1"/>
    <property type="molecule type" value="Genomic_DNA"/>
</dbReference>